<dbReference type="InterPro" id="IPR006602">
    <property type="entry name" value="DM10_dom"/>
</dbReference>
<keyword evidence="4" id="KW-0206">Cytoskeleton</keyword>
<dbReference type="FunFam" id="2.30.29.170:FF:000004">
    <property type="entry name" value="EF-hand domain containing 2"/>
    <property type="match status" value="1"/>
</dbReference>
<proteinExistence type="predicted"/>
<evidence type="ECO:0000256" key="1">
    <source>
        <dbReference type="ARBA" id="ARBA00004430"/>
    </source>
</evidence>
<dbReference type="OrthoDB" id="6360546at2759"/>
<name>A0A9P0HGZ4_NEZVI</name>
<keyword evidence="3" id="KW-0677">Repeat</keyword>
<keyword evidence="2" id="KW-0963">Cytoplasm</keyword>
<sequence length="766" mass="89179">MIRSTELPLLPGYSFNYNVGQTKFHKSQHFTRLDNEIPYLAEKLVPGIGGVPLSYIKIDEMPSVYAKGEVLDVPSWLVYDKQILCFEAYYLESMIESGMYCNYMVRNCRILYFLEDGTMQVVEKPVINSGLPQGVIMKRQKIKIPGMETNSDFYGILDLNIGREIELYGKVFKITNCDAFTRKFLNRLGIPVPEGSKSPQDPYLEKRIMDIQKKKRKVLKHNTVRKLMEMDNRILTFKAYWDDQDTEGGYVHLLRILFFLNDNTIEVKDVTESEKPYYIIKRTKISKDGHMSISQPGDNEDVTLLNVLGPTVENSRCVIDPLGLGLEEKEYYTDRDITIGSVICSYGRRFVIYDMDKFTKEYYAQKFGLDDLNPLEIPITKGETKIIKNFKETIEELPPHNGFGSFEDSAINCLYLVPSSYVKSWKRNIATEPVGYDSKILRFLAGLVAEKDLELEKTRDFIISYYLEDNALSVYEIPKVNSGISGGYIIKKRKIYKSGYSKFSSKPPEEISLEELFLGNTINLDNMIFYLHDIDEYSMKYMELHPNEFPKNNLRLIIDKLREGVRANYKQWAAQFFDQSELKPLPYYKFRNYLIRELGNKITEHEILALGRYFKIPFMRENVSLENIRCLVHDELKRFLYDDFIRVEETFRHFDKEKSGLVTLTNAYTTLRGARLPLAPDFINLLIEMIAKSQGRDDGKVEYCQLIDFLNYKKNPIPSVQRVGFSQIYEYEKLSTTTQDTRFSLIDIKKLLDLLKLEDDLKNKGQ</sequence>
<evidence type="ECO:0000256" key="6">
    <source>
        <dbReference type="ARBA" id="ARBA00035003"/>
    </source>
</evidence>
<evidence type="ECO:0000256" key="4">
    <source>
        <dbReference type="ARBA" id="ARBA00023212"/>
    </source>
</evidence>
<dbReference type="PANTHER" id="PTHR12086:SF11">
    <property type="entry name" value="EF-HAND DOMAIN-CONTAINING FAMILY MEMBER C2"/>
    <property type="match status" value="1"/>
</dbReference>
<evidence type="ECO:0000256" key="7">
    <source>
        <dbReference type="ARBA" id="ARBA00039880"/>
    </source>
</evidence>
<evidence type="ECO:0000313" key="10">
    <source>
        <dbReference type="Proteomes" id="UP001152798"/>
    </source>
</evidence>
<evidence type="ECO:0000259" key="8">
    <source>
        <dbReference type="PROSITE" id="PS51336"/>
    </source>
</evidence>
<comment type="subcellular location">
    <subcellularLocation>
        <location evidence="1">Cytoplasm</location>
        <location evidence="1">Cytoskeleton</location>
        <location evidence="1">Cilium axoneme</location>
    </subcellularLocation>
</comment>
<dbReference type="GO" id="GO:0005930">
    <property type="term" value="C:axoneme"/>
    <property type="evidence" value="ECO:0007669"/>
    <property type="project" value="UniProtKB-SubCell"/>
</dbReference>
<evidence type="ECO:0000256" key="3">
    <source>
        <dbReference type="ARBA" id="ARBA00022737"/>
    </source>
</evidence>
<dbReference type="PANTHER" id="PTHR12086">
    <property type="entry name" value="EF-HAND DOMAIN C-TERMINAL CONTAINING PROTEIN"/>
    <property type="match status" value="1"/>
</dbReference>
<evidence type="ECO:0000256" key="2">
    <source>
        <dbReference type="ARBA" id="ARBA00022490"/>
    </source>
</evidence>
<dbReference type="Pfam" id="PF06565">
    <property type="entry name" value="DM10_dom"/>
    <property type="match status" value="3"/>
</dbReference>
<dbReference type="SMART" id="SM00676">
    <property type="entry name" value="DM10"/>
    <property type="match status" value="3"/>
</dbReference>
<dbReference type="AlphaFoldDB" id="A0A9P0HGZ4"/>
<dbReference type="PROSITE" id="PS51336">
    <property type="entry name" value="DM10"/>
    <property type="match status" value="3"/>
</dbReference>
<dbReference type="InterPro" id="IPR011992">
    <property type="entry name" value="EF-hand-dom_pair"/>
</dbReference>
<feature type="domain" description="DM10" evidence="8">
    <location>
        <begin position="80"/>
        <end position="189"/>
    </location>
</feature>
<dbReference type="GO" id="GO:0010975">
    <property type="term" value="P:regulation of neuron projection development"/>
    <property type="evidence" value="ECO:0007669"/>
    <property type="project" value="TreeGrafter"/>
</dbReference>
<evidence type="ECO:0000313" key="9">
    <source>
        <dbReference type="EMBL" id="CAH1401552.1"/>
    </source>
</evidence>
<keyword evidence="5" id="KW-0966">Cell projection</keyword>
<gene>
    <name evidence="9" type="ORF">NEZAVI_LOCUS10554</name>
</gene>
<dbReference type="EMBL" id="OV725081">
    <property type="protein sequence ID" value="CAH1401552.1"/>
    <property type="molecule type" value="Genomic_DNA"/>
</dbReference>
<protein>
    <recommendedName>
        <fullName evidence="7">EF-hand domain-containing family member C2</fullName>
    </recommendedName>
</protein>
<organism evidence="9 10">
    <name type="scientific">Nezara viridula</name>
    <name type="common">Southern green stink bug</name>
    <name type="synonym">Cimex viridulus</name>
    <dbReference type="NCBI Taxonomy" id="85310"/>
    <lineage>
        <taxon>Eukaryota</taxon>
        <taxon>Metazoa</taxon>
        <taxon>Ecdysozoa</taxon>
        <taxon>Arthropoda</taxon>
        <taxon>Hexapoda</taxon>
        <taxon>Insecta</taxon>
        <taxon>Pterygota</taxon>
        <taxon>Neoptera</taxon>
        <taxon>Paraneoptera</taxon>
        <taxon>Hemiptera</taxon>
        <taxon>Heteroptera</taxon>
        <taxon>Panheteroptera</taxon>
        <taxon>Pentatomomorpha</taxon>
        <taxon>Pentatomoidea</taxon>
        <taxon>Pentatomidae</taxon>
        <taxon>Pentatominae</taxon>
        <taxon>Nezara</taxon>
    </lineage>
</organism>
<dbReference type="SUPFAM" id="SSF47473">
    <property type="entry name" value="EF-hand"/>
    <property type="match status" value="1"/>
</dbReference>
<dbReference type="InterPro" id="IPR040193">
    <property type="entry name" value="EFHC1/EFHC2/EFHB"/>
</dbReference>
<accession>A0A9P0HGZ4</accession>
<comment type="function">
    <text evidence="6">Microtubule inner protein (MIP) part of the dynein-decorated doublet microtubules (DMTs) in cilia axoneme, which is required for motile cilia beating.</text>
</comment>
<feature type="domain" description="DM10" evidence="8">
    <location>
        <begin position="437"/>
        <end position="546"/>
    </location>
</feature>
<reference evidence="9" key="1">
    <citation type="submission" date="2022-01" db="EMBL/GenBank/DDBJ databases">
        <authorList>
            <person name="King R."/>
        </authorList>
    </citation>
    <scope>NUCLEOTIDE SEQUENCE</scope>
</reference>
<keyword evidence="10" id="KW-1185">Reference proteome</keyword>
<dbReference type="Proteomes" id="UP001152798">
    <property type="component" value="Chromosome 5"/>
</dbReference>
<feature type="domain" description="DM10" evidence="8">
    <location>
        <begin position="231"/>
        <end position="367"/>
    </location>
</feature>
<dbReference type="GO" id="GO:0005874">
    <property type="term" value="C:microtubule"/>
    <property type="evidence" value="ECO:0007669"/>
    <property type="project" value="TreeGrafter"/>
</dbReference>
<dbReference type="Gene3D" id="2.30.29.170">
    <property type="match status" value="3"/>
</dbReference>
<evidence type="ECO:0000256" key="5">
    <source>
        <dbReference type="ARBA" id="ARBA00023273"/>
    </source>
</evidence>